<proteinExistence type="predicted"/>
<reference evidence="3 4" key="1">
    <citation type="submission" date="2018-02" db="EMBL/GenBank/DDBJ databases">
        <title>Complete genome of Nitrosopumilus ureaphilus PS0.</title>
        <authorList>
            <person name="Qin W."/>
            <person name="Zheng Y."/>
            <person name="Stahl D.A."/>
        </authorList>
    </citation>
    <scope>NUCLEOTIDE SEQUENCE [LARGE SCALE GENOMIC DNA]</scope>
    <source>
        <strain evidence="3 4">PS0</strain>
    </source>
</reference>
<organism evidence="3 4">
    <name type="scientific">Nitrosopumilus ureiphilus</name>
    <dbReference type="NCBI Taxonomy" id="1470067"/>
    <lineage>
        <taxon>Archaea</taxon>
        <taxon>Nitrososphaerota</taxon>
        <taxon>Nitrososphaeria</taxon>
        <taxon>Nitrosopumilales</taxon>
        <taxon>Nitrosopumilaceae</taxon>
        <taxon>Nitrosopumilus</taxon>
    </lineage>
</organism>
<dbReference type="AlphaFoldDB" id="A0A7D5R4Z5"/>
<evidence type="ECO:0000256" key="1">
    <source>
        <dbReference type="SAM" id="Coils"/>
    </source>
</evidence>
<dbReference type="EMBL" id="CP026995">
    <property type="protein sequence ID" value="QLH05837.1"/>
    <property type="molecule type" value="Genomic_DNA"/>
</dbReference>
<keyword evidence="4" id="KW-1185">Reference proteome</keyword>
<dbReference type="RefSeq" id="WP_179371904.1">
    <property type="nucleotide sequence ID" value="NZ_CP026995.1"/>
</dbReference>
<evidence type="ECO:0000313" key="3">
    <source>
        <dbReference type="EMBL" id="QLH05837.1"/>
    </source>
</evidence>
<keyword evidence="2" id="KW-1133">Transmembrane helix</keyword>
<gene>
    <name evidence="3" type="ORF">C5F50_01135</name>
</gene>
<evidence type="ECO:0000313" key="4">
    <source>
        <dbReference type="Proteomes" id="UP000509478"/>
    </source>
</evidence>
<sequence>MEESSLRFWIIPVICLVVVIGIFASVLAYQFNVAMPNAVVEMEELRKMSCDQIKEKNAVNRYWSKTNSEYGNNKAKGCTDAEMAIKQAEQKRIDKLLADPNSLESLSRDLKKFQDLYDSYQELYQTHSSEAKILKQNVTDFENQINRIKIQLSQEYGVN</sequence>
<evidence type="ECO:0000256" key="2">
    <source>
        <dbReference type="SAM" id="Phobius"/>
    </source>
</evidence>
<dbReference type="Proteomes" id="UP000509478">
    <property type="component" value="Chromosome"/>
</dbReference>
<dbReference type="OrthoDB" id="375833at2157"/>
<keyword evidence="1" id="KW-0175">Coiled coil</keyword>
<keyword evidence="2" id="KW-0472">Membrane</keyword>
<name>A0A7D5R4Z5_9ARCH</name>
<dbReference type="KEGG" id="nue:C5F50_01135"/>
<dbReference type="GeneID" id="56066622"/>
<accession>A0A7D5R4Z5</accession>
<keyword evidence="2" id="KW-0812">Transmembrane</keyword>
<protein>
    <submittedName>
        <fullName evidence="3">Uncharacterized protein</fullName>
    </submittedName>
</protein>
<feature type="transmembrane region" description="Helical" evidence="2">
    <location>
        <begin position="6"/>
        <end position="29"/>
    </location>
</feature>
<feature type="coiled-coil region" evidence="1">
    <location>
        <begin position="103"/>
        <end position="151"/>
    </location>
</feature>